<dbReference type="EMBL" id="LXQA010307630">
    <property type="protein sequence ID" value="MCI42692.1"/>
    <property type="molecule type" value="Genomic_DNA"/>
</dbReference>
<accession>A0A392S2M6</accession>
<evidence type="ECO:0000313" key="1">
    <source>
        <dbReference type="EMBL" id="MCI42692.1"/>
    </source>
</evidence>
<reference evidence="1 2" key="1">
    <citation type="journal article" date="2018" name="Front. Plant Sci.">
        <title>Red Clover (Trifolium pratense) and Zigzag Clover (T. medium) - A Picture of Genomic Similarities and Differences.</title>
        <authorList>
            <person name="Dluhosova J."/>
            <person name="Istvanek J."/>
            <person name="Nedelnik J."/>
            <person name="Repkova J."/>
        </authorList>
    </citation>
    <scope>NUCLEOTIDE SEQUENCE [LARGE SCALE GENOMIC DNA]</scope>
    <source>
        <strain evidence="2">cv. 10/8</strain>
        <tissue evidence="1">Leaf</tissue>
    </source>
</reference>
<keyword evidence="2" id="KW-1185">Reference proteome</keyword>
<comment type="caution">
    <text evidence="1">The sequence shown here is derived from an EMBL/GenBank/DDBJ whole genome shotgun (WGS) entry which is preliminary data.</text>
</comment>
<feature type="non-terminal residue" evidence="1">
    <location>
        <position position="18"/>
    </location>
</feature>
<organism evidence="1 2">
    <name type="scientific">Trifolium medium</name>
    <dbReference type="NCBI Taxonomy" id="97028"/>
    <lineage>
        <taxon>Eukaryota</taxon>
        <taxon>Viridiplantae</taxon>
        <taxon>Streptophyta</taxon>
        <taxon>Embryophyta</taxon>
        <taxon>Tracheophyta</taxon>
        <taxon>Spermatophyta</taxon>
        <taxon>Magnoliopsida</taxon>
        <taxon>eudicotyledons</taxon>
        <taxon>Gunneridae</taxon>
        <taxon>Pentapetalae</taxon>
        <taxon>rosids</taxon>
        <taxon>fabids</taxon>
        <taxon>Fabales</taxon>
        <taxon>Fabaceae</taxon>
        <taxon>Papilionoideae</taxon>
        <taxon>50 kb inversion clade</taxon>
        <taxon>NPAAA clade</taxon>
        <taxon>Hologalegina</taxon>
        <taxon>IRL clade</taxon>
        <taxon>Trifolieae</taxon>
        <taxon>Trifolium</taxon>
    </lineage>
</organism>
<dbReference type="Proteomes" id="UP000265520">
    <property type="component" value="Unassembled WGS sequence"/>
</dbReference>
<sequence length="18" mass="2198">MVLQQHHNKLCKHIRALK</sequence>
<protein>
    <submittedName>
        <fullName evidence="1">Uncharacterized protein</fullName>
    </submittedName>
</protein>
<proteinExistence type="predicted"/>
<dbReference type="AlphaFoldDB" id="A0A392S2M6"/>
<name>A0A392S2M6_9FABA</name>
<evidence type="ECO:0000313" key="2">
    <source>
        <dbReference type="Proteomes" id="UP000265520"/>
    </source>
</evidence>